<accession>A0A8H4UHZ4</accession>
<organism evidence="4 5">
    <name type="scientific">Fusarium zealandicum</name>
    <dbReference type="NCBI Taxonomy" id="1053134"/>
    <lineage>
        <taxon>Eukaryota</taxon>
        <taxon>Fungi</taxon>
        <taxon>Dikarya</taxon>
        <taxon>Ascomycota</taxon>
        <taxon>Pezizomycotina</taxon>
        <taxon>Sordariomycetes</taxon>
        <taxon>Hypocreomycetidae</taxon>
        <taxon>Hypocreales</taxon>
        <taxon>Nectriaceae</taxon>
        <taxon>Fusarium</taxon>
        <taxon>Fusarium staphyleae species complex</taxon>
    </lineage>
</organism>
<keyword evidence="5" id="KW-1185">Reference proteome</keyword>
<dbReference type="OrthoDB" id="5405745at2759"/>
<comment type="caution">
    <text evidence="4">The sequence shown here is derived from an EMBL/GenBank/DDBJ whole genome shotgun (WGS) entry which is preliminary data.</text>
</comment>
<keyword evidence="2" id="KW-0472">Membrane</keyword>
<feature type="chain" id="PRO_5034723658" description="Calcium influx-promoting protein ehs1" evidence="3">
    <location>
        <begin position="33"/>
        <end position="618"/>
    </location>
</feature>
<proteinExistence type="predicted"/>
<reference evidence="4" key="2">
    <citation type="submission" date="2020-05" db="EMBL/GenBank/DDBJ databases">
        <authorList>
            <person name="Kim H.-S."/>
            <person name="Proctor R.H."/>
            <person name="Brown D.W."/>
        </authorList>
    </citation>
    <scope>NUCLEOTIDE SEQUENCE</scope>
    <source>
        <strain evidence="4">NRRL 22465</strain>
    </source>
</reference>
<evidence type="ECO:0000313" key="4">
    <source>
        <dbReference type="EMBL" id="KAF4976604.1"/>
    </source>
</evidence>
<dbReference type="Proteomes" id="UP000635477">
    <property type="component" value="Unassembled WGS sequence"/>
</dbReference>
<evidence type="ECO:0000256" key="1">
    <source>
        <dbReference type="SAM" id="MobiDB-lite"/>
    </source>
</evidence>
<name>A0A8H4UHZ4_9HYPO</name>
<reference evidence="4" key="1">
    <citation type="journal article" date="2020" name="BMC Genomics">
        <title>Correction to: Identification and distribution of gene clusters required for synthesis of sphingolipid metabolism inhibitors in diverse species of the filamentous fungus Fusarium.</title>
        <authorList>
            <person name="Kim H.S."/>
            <person name="Lohmar J.M."/>
            <person name="Busman M."/>
            <person name="Brown D.W."/>
            <person name="Naumann T.A."/>
            <person name="Divon H.H."/>
            <person name="Lysoe E."/>
            <person name="Uhlig S."/>
            <person name="Proctor R.H."/>
        </authorList>
    </citation>
    <scope>NUCLEOTIDE SEQUENCE</scope>
    <source>
        <strain evidence="4">NRRL 22465</strain>
    </source>
</reference>
<keyword evidence="2" id="KW-0812">Transmembrane</keyword>
<feature type="signal peptide" evidence="3">
    <location>
        <begin position="1"/>
        <end position="32"/>
    </location>
</feature>
<evidence type="ECO:0000256" key="3">
    <source>
        <dbReference type="SAM" id="SignalP"/>
    </source>
</evidence>
<protein>
    <recommendedName>
        <fullName evidence="6">Calcium influx-promoting protein ehs1</fullName>
    </recommendedName>
</protein>
<keyword evidence="2" id="KW-1133">Transmembrane helix</keyword>
<dbReference type="GO" id="GO:0005262">
    <property type="term" value="F:calcium channel activity"/>
    <property type="evidence" value="ECO:0007669"/>
    <property type="project" value="InterPro"/>
</dbReference>
<dbReference type="AlphaFoldDB" id="A0A8H4UHZ4"/>
<dbReference type="Pfam" id="PF12929">
    <property type="entry name" value="Mid1"/>
    <property type="match status" value="1"/>
</dbReference>
<dbReference type="PANTHER" id="PTHR39142">
    <property type="entry name" value="MID1P"/>
    <property type="match status" value="1"/>
</dbReference>
<evidence type="ECO:0008006" key="6">
    <source>
        <dbReference type="Google" id="ProtNLM"/>
    </source>
</evidence>
<sequence>MTLNSPISRPYSSITASLLALLLFCAPSIANAAEVPVDSLVYVEPPIERADGLDIIYEPDFAPFDRSIIGRAPAGIKALGNNGVVTQGVNPGDTACFMIERKALFGDDKKGARDLGDLEADETTDSDNEDHQNSRRAKTRTVYISANTCKRPNVVTKKKETKLAPQLSLYVSTTDKVQCPDAASYEKSSSGLKKVSFEEGAVMYSINATDDIYLSIAAPNITEKYNSTYTFDIAISFEEFYHKYDSSNSSAKLLWMDSDSSSALLVTSNLTDDSTETQTIMRSPPPYQIFVGGDKDGAIDGLRHSVCGLEESAQIWTNSDGTGQSNTLVKTGMTTRGPGQLPKQQFLLAGLKPGNEYAGILVYMPNNKNKRQSGRGSVGAGGTVMGAIGFNTSSATNCNVVTDLEFCNETQYAVPGNDKKYNNTELARVYDDYAKKMYANFEKVLAQISCEAVPDSRYSLARDCSQCREAYKRWLCTVSIPRCEDVIAGGHTSVIRNAAQAFPNGTKLASTFLKGLVTANNASRNAFIDKTIKPGPYKEMLPCEDICYDVVQSCPAAIGFNCPQPGFPSFDVSYGQRAEDGVTCNYPGEARTKFSAAGAVIPGALLLVALPLMIWLGL</sequence>
<feature type="region of interest" description="Disordered" evidence="1">
    <location>
        <begin position="118"/>
        <end position="138"/>
    </location>
</feature>
<dbReference type="GO" id="GO:0098703">
    <property type="term" value="P:calcium ion import across plasma membrane"/>
    <property type="evidence" value="ECO:0007669"/>
    <property type="project" value="InterPro"/>
</dbReference>
<keyword evidence="3" id="KW-0732">Signal</keyword>
<dbReference type="PANTHER" id="PTHR39142:SF1">
    <property type="entry name" value="AEL197CP"/>
    <property type="match status" value="1"/>
</dbReference>
<gene>
    <name evidence="4" type="ORF">FZEAL_6751</name>
</gene>
<feature type="transmembrane region" description="Helical" evidence="2">
    <location>
        <begin position="594"/>
        <end position="616"/>
    </location>
</feature>
<dbReference type="InterPro" id="IPR024338">
    <property type="entry name" value="MID1/Yam8"/>
</dbReference>
<dbReference type="EMBL" id="JABEYC010000515">
    <property type="protein sequence ID" value="KAF4976604.1"/>
    <property type="molecule type" value="Genomic_DNA"/>
</dbReference>
<evidence type="ECO:0000313" key="5">
    <source>
        <dbReference type="Proteomes" id="UP000635477"/>
    </source>
</evidence>
<feature type="compositionally biased region" description="Acidic residues" evidence="1">
    <location>
        <begin position="118"/>
        <end position="128"/>
    </location>
</feature>
<evidence type="ECO:0000256" key="2">
    <source>
        <dbReference type="SAM" id="Phobius"/>
    </source>
</evidence>